<dbReference type="EMBL" id="KV424104">
    <property type="protein sequence ID" value="KZT51517.1"/>
    <property type="molecule type" value="Genomic_DNA"/>
</dbReference>
<dbReference type="Proteomes" id="UP000076842">
    <property type="component" value="Unassembled WGS sequence"/>
</dbReference>
<reference evidence="1 2" key="1">
    <citation type="journal article" date="2016" name="Mol. Biol. Evol.">
        <title>Comparative Genomics of Early-Diverging Mushroom-Forming Fungi Provides Insights into the Origins of Lignocellulose Decay Capabilities.</title>
        <authorList>
            <person name="Nagy L.G."/>
            <person name="Riley R."/>
            <person name="Tritt A."/>
            <person name="Adam C."/>
            <person name="Daum C."/>
            <person name="Floudas D."/>
            <person name="Sun H."/>
            <person name="Yadav J.S."/>
            <person name="Pangilinan J."/>
            <person name="Larsson K.H."/>
            <person name="Matsuura K."/>
            <person name="Barry K."/>
            <person name="Labutti K."/>
            <person name="Kuo R."/>
            <person name="Ohm R.A."/>
            <person name="Bhattacharya S.S."/>
            <person name="Shirouzu T."/>
            <person name="Yoshinaga Y."/>
            <person name="Martin F.M."/>
            <person name="Grigoriev I.V."/>
            <person name="Hibbett D.S."/>
        </authorList>
    </citation>
    <scope>NUCLEOTIDE SEQUENCE [LARGE SCALE GENOMIC DNA]</scope>
    <source>
        <strain evidence="1 2">HHB12733</strain>
    </source>
</reference>
<dbReference type="AlphaFoldDB" id="A0A165CW53"/>
<name>A0A165CW53_9BASI</name>
<evidence type="ECO:0000313" key="2">
    <source>
        <dbReference type="Proteomes" id="UP000076842"/>
    </source>
</evidence>
<dbReference type="STRING" id="1353952.A0A165CW53"/>
<accession>A0A165CW53</accession>
<evidence type="ECO:0000313" key="1">
    <source>
        <dbReference type="EMBL" id="KZT51517.1"/>
    </source>
</evidence>
<protein>
    <submittedName>
        <fullName evidence="1">Uncharacterized protein</fullName>
    </submittedName>
</protein>
<dbReference type="InParanoid" id="A0A165CW53"/>
<proteinExistence type="predicted"/>
<organism evidence="1 2">
    <name type="scientific">Calocera cornea HHB12733</name>
    <dbReference type="NCBI Taxonomy" id="1353952"/>
    <lineage>
        <taxon>Eukaryota</taxon>
        <taxon>Fungi</taxon>
        <taxon>Dikarya</taxon>
        <taxon>Basidiomycota</taxon>
        <taxon>Agaricomycotina</taxon>
        <taxon>Dacrymycetes</taxon>
        <taxon>Dacrymycetales</taxon>
        <taxon>Dacrymycetaceae</taxon>
        <taxon>Calocera</taxon>
    </lineage>
</organism>
<dbReference type="OrthoDB" id="3639251at2759"/>
<sequence>MSPSEVDVVEEKHPKRSLKSYIWDTWDKSPEERKFLGRLDACLLTYAALSYFSKYLDQQNVTVCPSRLLRHRA</sequence>
<keyword evidence="2" id="KW-1185">Reference proteome</keyword>
<gene>
    <name evidence="1" type="ORF">CALCODRAFT_503439</name>
</gene>